<accession>A0A1A9M9V8</accession>
<dbReference type="InterPro" id="IPR036890">
    <property type="entry name" value="HATPase_C_sf"/>
</dbReference>
<keyword evidence="9" id="KW-0902">Two-component regulatory system</keyword>
<comment type="catalytic activity">
    <reaction evidence="1">
        <text>ATP + protein L-histidine = ADP + protein N-phospho-L-histidine.</text>
        <dbReference type="EC" id="2.7.13.3"/>
    </reaction>
</comment>
<keyword evidence="16" id="KW-1185">Reference proteome</keyword>
<reference evidence="14 15" key="1">
    <citation type="submission" date="2016-05" db="EMBL/GenBank/DDBJ databases">
        <title>Pathogenic, phenotypic and molecular characterisation of Xanthomonas nasturtii sp. nov. and Xanthomonas floridensis sp. nov., new species of Xanthomonas associated with watercress production in Florida.</title>
        <authorList>
            <person name="Vicente J.G."/>
            <person name="Rothwell S."/>
            <person name="Holub E.B."/>
            <person name="Studholme D.J."/>
        </authorList>
    </citation>
    <scope>NUCLEOTIDE SEQUENCE [LARGE SCALE GENOMIC DNA]</scope>
    <source>
        <strain evidence="14 15">WHRI 8848</strain>
    </source>
</reference>
<feature type="domain" description="Histidine kinase" evidence="12">
    <location>
        <begin position="254"/>
        <end position="454"/>
    </location>
</feature>
<dbReference type="SMART" id="SM00388">
    <property type="entry name" value="HisKA"/>
    <property type="match status" value="1"/>
</dbReference>
<dbReference type="PANTHER" id="PTHR45436">
    <property type="entry name" value="SENSOR HISTIDINE KINASE YKOH"/>
    <property type="match status" value="1"/>
</dbReference>
<dbReference type="InterPro" id="IPR004358">
    <property type="entry name" value="Sig_transdc_His_kin-like_C"/>
</dbReference>
<dbReference type="PANTHER" id="PTHR45436:SF15">
    <property type="entry name" value="SENSOR HISTIDINE KINASE CUSS"/>
    <property type="match status" value="1"/>
</dbReference>
<keyword evidence="10 11" id="KW-0472">Membrane</keyword>
<keyword evidence="8 11" id="KW-1133">Transmembrane helix</keyword>
<keyword evidence="7 13" id="KW-0418">Kinase</keyword>
<dbReference type="AlphaFoldDB" id="A0A1A9M9V8"/>
<keyword evidence="4" id="KW-0597">Phosphoprotein</keyword>
<dbReference type="STRING" id="1843580.A7D17_20205"/>
<dbReference type="CDD" id="cd00075">
    <property type="entry name" value="HATPase"/>
    <property type="match status" value="1"/>
</dbReference>
<organism evidence="14 15">
    <name type="scientific">Xanthomonas floridensis</name>
    <dbReference type="NCBI Taxonomy" id="1843580"/>
    <lineage>
        <taxon>Bacteria</taxon>
        <taxon>Pseudomonadati</taxon>
        <taxon>Pseudomonadota</taxon>
        <taxon>Gammaproteobacteria</taxon>
        <taxon>Lysobacterales</taxon>
        <taxon>Lysobacteraceae</taxon>
        <taxon>Xanthomonas</taxon>
    </lineage>
</organism>
<dbReference type="Proteomes" id="UP001303614">
    <property type="component" value="Unassembled WGS sequence"/>
</dbReference>
<dbReference type="SUPFAM" id="SSF47384">
    <property type="entry name" value="Homodimeric domain of signal transducing histidine kinase"/>
    <property type="match status" value="1"/>
</dbReference>
<dbReference type="SUPFAM" id="SSF55874">
    <property type="entry name" value="ATPase domain of HSP90 chaperone/DNA topoisomerase II/histidine kinase"/>
    <property type="match status" value="1"/>
</dbReference>
<evidence type="ECO:0000256" key="5">
    <source>
        <dbReference type="ARBA" id="ARBA00022679"/>
    </source>
</evidence>
<evidence type="ECO:0000256" key="8">
    <source>
        <dbReference type="ARBA" id="ARBA00022989"/>
    </source>
</evidence>
<dbReference type="EMBL" id="LXNG01000024">
    <property type="protein sequence ID" value="OAG66666.1"/>
    <property type="molecule type" value="Genomic_DNA"/>
</dbReference>
<gene>
    <name evidence="14" type="ORF">A7D17_20205</name>
    <name evidence="13" type="ORF">VB146_18085</name>
</gene>
<dbReference type="PRINTS" id="PR00344">
    <property type="entry name" value="BCTRLSENSOR"/>
</dbReference>
<dbReference type="InterPro" id="IPR003661">
    <property type="entry name" value="HisK_dim/P_dom"/>
</dbReference>
<dbReference type="SMART" id="SM00387">
    <property type="entry name" value="HATPase_c"/>
    <property type="match status" value="1"/>
</dbReference>
<dbReference type="Pfam" id="PF00512">
    <property type="entry name" value="HisKA"/>
    <property type="match status" value="1"/>
</dbReference>
<evidence type="ECO:0000256" key="4">
    <source>
        <dbReference type="ARBA" id="ARBA00022553"/>
    </source>
</evidence>
<comment type="caution">
    <text evidence="14">The sequence shown here is derived from an EMBL/GenBank/DDBJ whole genome shotgun (WGS) entry which is preliminary data.</text>
</comment>
<dbReference type="InterPro" id="IPR003594">
    <property type="entry name" value="HATPase_dom"/>
</dbReference>
<evidence type="ECO:0000313" key="13">
    <source>
        <dbReference type="EMBL" id="MEA5125722.1"/>
    </source>
</evidence>
<dbReference type="EC" id="2.7.13.3" evidence="3"/>
<evidence type="ECO:0000256" key="9">
    <source>
        <dbReference type="ARBA" id="ARBA00023012"/>
    </source>
</evidence>
<evidence type="ECO:0000256" key="1">
    <source>
        <dbReference type="ARBA" id="ARBA00000085"/>
    </source>
</evidence>
<evidence type="ECO:0000256" key="6">
    <source>
        <dbReference type="ARBA" id="ARBA00022692"/>
    </source>
</evidence>
<dbReference type="EMBL" id="JAYFSO010000026">
    <property type="protein sequence ID" value="MEA5125722.1"/>
    <property type="molecule type" value="Genomic_DNA"/>
</dbReference>
<evidence type="ECO:0000313" key="15">
    <source>
        <dbReference type="Proteomes" id="UP000077659"/>
    </source>
</evidence>
<proteinExistence type="predicted"/>
<dbReference type="OrthoDB" id="9804645at2"/>
<reference evidence="13 16" key="2">
    <citation type="submission" date="2023-12" db="EMBL/GenBank/DDBJ databases">
        <title>Genome sequencing of Xanthomonas floridensis.</title>
        <authorList>
            <person name="Greer S."/>
            <person name="Harrison J."/>
            <person name="Grant M."/>
            <person name="Vicente J."/>
            <person name="Studholme D."/>
        </authorList>
    </citation>
    <scope>NUCLEOTIDE SEQUENCE [LARGE SCALE GENOMIC DNA]</scope>
    <source>
        <strain evidence="13 16">WHRI 8848</strain>
    </source>
</reference>
<evidence type="ECO:0000256" key="2">
    <source>
        <dbReference type="ARBA" id="ARBA00004141"/>
    </source>
</evidence>
<name>A0A1A9M9V8_9XANT</name>
<dbReference type="PROSITE" id="PS50109">
    <property type="entry name" value="HIS_KIN"/>
    <property type="match status" value="1"/>
</dbReference>
<comment type="subcellular location">
    <subcellularLocation>
        <location evidence="2">Membrane</location>
        <topology evidence="2">Multi-pass membrane protein</topology>
    </subcellularLocation>
</comment>
<sequence length="454" mass="48533">MTGKPPSLRWRLVRGLAAAQTAMISLAGMVIIVLVVQATMEVPNGNLAYELQALDTLTQAVARDRAGQLYMRTSADMSELRAKSSTLWFIVTDKHGQRIAEGTPPAGIRPALSALPLVESASFDVGGASTTDMRASVAWVESDAGQVQIAFWANGPVSPWELLRLALPVLWQTLLIVALVSVSIMLVMPFAVKRGLKGLDKAAQEAGSIDFHRTGMRLGVDEVPAEVAPFMQAINDALARLDTALVKHKRFIADAAHELRTPVAILTTRLSALPPGPLRTRLMEDAVRLGALTGQLLDIQRLDSGTMVFSRLNLAAIAERVVLDLAPLAFAAGYEVAFETDAAVVHVEGDEVSIERALTNLIQNAISYGGRQGTITIRVSAAGTVDVADEGRGVKDSERERIFEAFHRDSKDGRGAGLGLDLVQTIMRHHGGSVLLVPDSAAGACFRLVFATPA</sequence>
<evidence type="ECO:0000313" key="16">
    <source>
        <dbReference type="Proteomes" id="UP001303614"/>
    </source>
</evidence>
<keyword evidence="5" id="KW-0808">Transferase</keyword>
<dbReference type="Pfam" id="PF02518">
    <property type="entry name" value="HATPase_c"/>
    <property type="match status" value="1"/>
</dbReference>
<evidence type="ECO:0000256" key="7">
    <source>
        <dbReference type="ARBA" id="ARBA00022777"/>
    </source>
</evidence>
<dbReference type="RefSeq" id="WP_064509806.1">
    <property type="nucleotide sequence ID" value="NZ_JAYFSN010000027.1"/>
</dbReference>
<evidence type="ECO:0000256" key="3">
    <source>
        <dbReference type="ARBA" id="ARBA00012438"/>
    </source>
</evidence>
<dbReference type="Gene3D" id="1.10.287.130">
    <property type="match status" value="1"/>
</dbReference>
<dbReference type="CDD" id="cd00082">
    <property type="entry name" value="HisKA"/>
    <property type="match status" value="1"/>
</dbReference>
<feature type="transmembrane region" description="Helical" evidence="11">
    <location>
        <begin position="12"/>
        <end position="36"/>
    </location>
</feature>
<protein>
    <recommendedName>
        <fullName evidence="3">histidine kinase</fullName>
        <ecNumber evidence="3">2.7.13.3</ecNumber>
    </recommendedName>
</protein>
<dbReference type="GO" id="GO:0005886">
    <property type="term" value="C:plasma membrane"/>
    <property type="evidence" value="ECO:0007669"/>
    <property type="project" value="TreeGrafter"/>
</dbReference>
<evidence type="ECO:0000256" key="11">
    <source>
        <dbReference type="SAM" id="Phobius"/>
    </source>
</evidence>
<dbReference type="InterPro" id="IPR050428">
    <property type="entry name" value="TCS_sensor_his_kinase"/>
</dbReference>
<dbReference type="GO" id="GO:0000155">
    <property type="term" value="F:phosphorelay sensor kinase activity"/>
    <property type="evidence" value="ECO:0007669"/>
    <property type="project" value="InterPro"/>
</dbReference>
<dbReference type="InterPro" id="IPR005467">
    <property type="entry name" value="His_kinase_dom"/>
</dbReference>
<dbReference type="InterPro" id="IPR036097">
    <property type="entry name" value="HisK_dim/P_sf"/>
</dbReference>
<feature type="transmembrane region" description="Helical" evidence="11">
    <location>
        <begin position="169"/>
        <end position="192"/>
    </location>
</feature>
<keyword evidence="6 11" id="KW-0812">Transmembrane</keyword>
<evidence type="ECO:0000259" key="12">
    <source>
        <dbReference type="PROSITE" id="PS50109"/>
    </source>
</evidence>
<dbReference type="Proteomes" id="UP000077659">
    <property type="component" value="Unassembled WGS sequence"/>
</dbReference>
<evidence type="ECO:0000313" key="14">
    <source>
        <dbReference type="EMBL" id="OAG66666.1"/>
    </source>
</evidence>
<evidence type="ECO:0000256" key="10">
    <source>
        <dbReference type="ARBA" id="ARBA00023136"/>
    </source>
</evidence>
<dbReference type="Gene3D" id="3.30.565.10">
    <property type="entry name" value="Histidine kinase-like ATPase, C-terminal domain"/>
    <property type="match status" value="1"/>
</dbReference>